<protein>
    <recommendedName>
        <fullName evidence="3">DUF4340 domain-containing protein</fullName>
    </recommendedName>
</protein>
<evidence type="ECO:0000313" key="1">
    <source>
        <dbReference type="EMBL" id="SHG83769.1"/>
    </source>
</evidence>
<accession>A0A1M5N3M0</accession>
<evidence type="ECO:0008006" key="3">
    <source>
        <dbReference type="Google" id="ProtNLM"/>
    </source>
</evidence>
<reference evidence="2" key="1">
    <citation type="submission" date="2016-11" db="EMBL/GenBank/DDBJ databases">
        <authorList>
            <person name="Varghese N."/>
            <person name="Submissions S."/>
        </authorList>
    </citation>
    <scope>NUCLEOTIDE SEQUENCE [LARGE SCALE GENOMIC DNA]</scope>
    <source>
        <strain evidence="2">CGMCC 1.8995</strain>
    </source>
</reference>
<name>A0A1M5N3M0_9ALTE</name>
<evidence type="ECO:0000313" key="2">
    <source>
        <dbReference type="Proteomes" id="UP000184520"/>
    </source>
</evidence>
<gene>
    <name evidence="1" type="ORF">SAMN05216361_3053</name>
</gene>
<dbReference type="AlphaFoldDB" id="A0A1M5N3M0"/>
<dbReference type="OrthoDB" id="5587008at2"/>
<proteinExistence type="predicted"/>
<organism evidence="1 2">
    <name type="scientific">Marisediminitalea aggregata</name>
    <dbReference type="NCBI Taxonomy" id="634436"/>
    <lineage>
        <taxon>Bacteria</taxon>
        <taxon>Pseudomonadati</taxon>
        <taxon>Pseudomonadota</taxon>
        <taxon>Gammaproteobacteria</taxon>
        <taxon>Alteromonadales</taxon>
        <taxon>Alteromonadaceae</taxon>
        <taxon>Marisediminitalea</taxon>
    </lineage>
</organism>
<keyword evidence="2" id="KW-1185">Reference proteome</keyword>
<dbReference type="Proteomes" id="UP000184520">
    <property type="component" value="Unassembled WGS sequence"/>
</dbReference>
<dbReference type="STRING" id="634436.SAMN05216361_3053"/>
<dbReference type="EMBL" id="FQWD01000005">
    <property type="protein sequence ID" value="SHG83769.1"/>
    <property type="molecule type" value="Genomic_DNA"/>
</dbReference>
<sequence>MARMSKRAFNNVVIFAMLGMIFLFNINSFLPSATAPASIPLLPKDGYVLKIEQGSHKLERVGQQWRWSGVRQTLASTPEQHIDVWRQATMDMAKPPRSVLQTEPLITVVWLAGATQGRVYAIVPAANKVWIQFDSDWYMLNQVTIDELLPWLGDSEEM</sequence>
<dbReference type="RefSeq" id="WP_073323986.1">
    <property type="nucleotide sequence ID" value="NZ_FQWD01000005.1"/>
</dbReference>